<name>A0A6S6TS77_9BACT</name>
<protein>
    <recommendedName>
        <fullName evidence="2">DUF4384 domain-containing protein</fullName>
    </recommendedName>
</protein>
<evidence type="ECO:0000313" key="1">
    <source>
        <dbReference type="EMBL" id="CAA6825601.1"/>
    </source>
</evidence>
<dbReference type="EMBL" id="CACVAR010000392">
    <property type="protein sequence ID" value="CAA6825601.1"/>
    <property type="molecule type" value="Genomic_DNA"/>
</dbReference>
<evidence type="ECO:0008006" key="2">
    <source>
        <dbReference type="Google" id="ProtNLM"/>
    </source>
</evidence>
<accession>A0A6S6TS77</accession>
<organism evidence="1">
    <name type="scientific">uncultured Sulfurovum sp</name>
    <dbReference type="NCBI Taxonomy" id="269237"/>
    <lineage>
        <taxon>Bacteria</taxon>
        <taxon>Pseudomonadati</taxon>
        <taxon>Campylobacterota</taxon>
        <taxon>Epsilonproteobacteria</taxon>
        <taxon>Campylobacterales</taxon>
        <taxon>Sulfurovaceae</taxon>
        <taxon>Sulfurovum</taxon>
        <taxon>environmental samples</taxon>
    </lineage>
</organism>
<dbReference type="AlphaFoldDB" id="A0A6S6TS77"/>
<reference evidence="1" key="1">
    <citation type="submission" date="2020-01" db="EMBL/GenBank/DDBJ databases">
        <authorList>
            <person name="Meier V. D."/>
            <person name="Meier V D."/>
        </authorList>
    </citation>
    <scope>NUCLEOTIDE SEQUENCE</scope>
    <source>
        <strain evidence="1">HLG_WM_MAG_03</strain>
    </source>
</reference>
<gene>
    <name evidence="1" type="ORF">HELGO_WM25777</name>
</gene>
<proteinExistence type="predicted"/>
<sequence>MKIILKKYLLIPILFLVGELSFGLVSQHIMKSEPYLAVQKSVDDFMFDNRLSSFKSSKTSYTANESISFNIELNKKSHLYLLTLKDNQACLVFPSYQEKNIFEKGEVTLSSESLKVSQTQTAVQEFYVLSSEKPLTLSSFKETSCINRNEGLRVIQELEENGAEVLSLEVRVD</sequence>